<name>A0A396J8A2_MEDTR</name>
<dbReference type="Gramene" id="rna10591">
    <property type="protein sequence ID" value="RHN74506.1"/>
    <property type="gene ID" value="gene10591"/>
</dbReference>
<gene>
    <name evidence="1" type="ORF">MtrunA17_Chr2g0311151</name>
</gene>
<accession>A0A396J8A2</accession>
<reference evidence="1" key="1">
    <citation type="journal article" date="2018" name="Nat. Plants">
        <title>Whole-genome landscape of Medicago truncatula symbiotic genes.</title>
        <authorList>
            <person name="Pecrix Y."/>
            <person name="Gamas P."/>
            <person name="Carrere S."/>
        </authorList>
    </citation>
    <scope>NUCLEOTIDE SEQUENCE</scope>
    <source>
        <tissue evidence="1">Leaves</tissue>
    </source>
</reference>
<protein>
    <submittedName>
        <fullName evidence="1">Uncharacterized protein</fullName>
    </submittedName>
</protein>
<evidence type="ECO:0000313" key="1">
    <source>
        <dbReference type="EMBL" id="RHN74506.1"/>
    </source>
</evidence>
<dbReference type="Proteomes" id="UP000265566">
    <property type="component" value="Chromosome 2"/>
</dbReference>
<dbReference type="AlphaFoldDB" id="A0A396J8A2"/>
<dbReference type="EMBL" id="PSQE01000002">
    <property type="protein sequence ID" value="RHN74506.1"/>
    <property type="molecule type" value="Genomic_DNA"/>
</dbReference>
<comment type="caution">
    <text evidence="1">The sequence shown here is derived from an EMBL/GenBank/DDBJ whole genome shotgun (WGS) entry which is preliminary data.</text>
</comment>
<organism evidence="1">
    <name type="scientific">Medicago truncatula</name>
    <name type="common">Barrel medic</name>
    <name type="synonym">Medicago tribuloides</name>
    <dbReference type="NCBI Taxonomy" id="3880"/>
    <lineage>
        <taxon>Eukaryota</taxon>
        <taxon>Viridiplantae</taxon>
        <taxon>Streptophyta</taxon>
        <taxon>Embryophyta</taxon>
        <taxon>Tracheophyta</taxon>
        <taxon>Spermatophyta</taxon>
        <taxon>Magnoliopsida</taxon>
        <taxon>eudicotyledons</taxon>
        <taxon>Gunneridae</taxon>
        <taxon>Pentapetalae</taxon>
        <taxon>rosids</taxon>
        <taxon>fabids</taxon>
        <taxon>Fabales</taxon>
        <taxon>Fabaceae</taxon>
        <taxon>Papilionoideae</taxon>
        <taxon>50 kb inversion clade</taxon>
        <taxon>NPAAA clade</taxon>
        <taxon>Hologalegina</taxon>
        <taxon>IRL clade</taxon>
        <taxon>Trifolieae</taxon>
        <taxon>Medicago</taxon>
    </lineage>
</organism>
<proteinExistence type="predicted"/>
<sequence>MARFSKSSLARLLTSTTSASSSSFYLRHFSESAEPQRNIWISLFSGNRLVEGRPKDSRKIQIEKTSQPRVFGKSEKTSKSTEEIDEIDHLNFLEQTWRYINETRSDINSLRWKNNMVIIYYLNFIDIFARFPCLKLCFEG</sequence>